<organism evidence="2 3">
    <name type="scientific">Phytophthora cactorum</name>
    <dbReference type="NCBI Taxonomy" id="29920"/>
    <lineage>
        <taxon>Eukaryota</taxon>
        <taxon>Sar</taxon>
        <taxon>Stramenopiles</taxon>
        <taxon>Oomycota</taxon>
        <taxon>Peronosporomycetes</taxon>
        <taxon>Peronosporales</taxon>
        <taxon>Peronosporaceae</taxon>
        <taxon>Phytophthora</taxon>
    </lineage>
</organism>
<dbReference type="EMBL" id="RCMK01000466">
    <property type="protein sequence ID" value="KAG2927162.1"/>
    <property type="molecule type" value="Genomic_DNA"/>
</dbReference>
<accession>A0A8T1CLS2</accession>
<reference evidence="2" key="1">
    <citation type="submission" date="2018-10" db="EMBL/GenBank/DDBJ databases">
        <title>Effector identification in a new, highly contiguous assembly of the strawberry crown rot pathogen Phytophthora cactorum.</title>
        <authorList>
            <person name="Armitage A.D."/>
            <person name="Nellist C.F."/>
            <person name="Bates H."/>
            <person name="Vickerstaff R.J."/>
            <person name="Harrison R.J."/>
        </authorList>
    </citation>
    <scope>NUCLEOTIDE SEQUENCE</scope>
    <source>
        <strain evidence="2">4040</strain>
    </source>
</reference>
<evidence type="ECO:0000313" key="2">
    <source>
        <dbReference type="EMBL" id="KAG2927162.1"/>
    </source>
</evidence>
<protein>
    <submittedName>
        <fullName evidence="2">Uncharacterized protein</fullName>
    </submittedName>
</protein>
<dbReference type="Proteomes" id="UP000736787">
    <property type="component" value="Unassembled WGS sequence"/>
</dbReference>
<comment type="caution">
    <text evidence="2">The sequence shown here is derived from an EMBL/GenBank/DDBJ whole genome shotgun (WGS) entry which is preliminary data.</text>
</comment>
<sequence length="84" mass="8862">MAKIAHSRENICAAPPPVTSAFPPQERISSHNSLPQPESPIDCSTPDRSPAPHSMLCAVQSSIQEEAVDSDADAARRSEAAVVV</sequence>
<evidence type="ECO:0000256" key="1">
    <source>
        <dbReference type="SAM" id="MobiDB-lite"/>
    </source>
</evidence>
<proteinExistence type="predicted"/>
<evidence type="ECO:0000313" key="3">
    <source>
        <dbReference type="Proteomes" id="UP000736787"/>
    </source>
</evidence>
<name>A0A8T1CLS2_9STRA</name>
<gene>
    <name evidence="2" type="ORF">PC117_g14668</name>
</gene>
<dbReference type="AlphaFoldDB" id="A0A8T1CLS2"/>
<feature type="region of interest" description="Disordered" evidence="1">
    <location>
        <begin position="1"/>
        <end position="53"/>
    </location>
</feature>